<dbReference type="CDD" id="cd07043">
    <property type="entry name" value="STAS_anti-anti-sigma_factors"/>
    <property type="match status" value="1"/>
</dbReference>
<dbReference type="PANTHER" id="PTHR33495">
    <property type="entry name" value="ANTI-SIGMA FACTOR ANTAGONIST TM_1081-RELATED-RELATED"/>
    <property type="match status" value="1"/>
</dbReference>
<gene>
    <name evidence="2" type="ORF">BKA19_0427</name>
</gene>
<name>A0A4Q7Y4M7_9ACTN</name>
<evidence type="ECO:0000313" key="3">
    <source>
        <dbReference type="Proteomes" id="UP000292507"/>
    </source>
</evidence>
<dbReference type="SUPFAM" id="SSF52091">
    <property type="entry name" value="SpoIIaa-like"/>
    <property type="match status" value="1"/>
</dbReference>
<protein>
    <submittedName>
        <fullName evidence="2">Anti-anti-sigma factor</fullName>
    </submittedName>
</protein>
<dbReference type="InterPro" id="IPR002645">
    <property type="entry name" value="STAS_dom"/>
</dbReference>
<comment type="caution">
    <text evidence="2">The sequence shown here is derived from an EMBL/GenBank/DDBJ whole genome shotgun (WGS) entry which is preliminary data.</text>
</comment>
<keyword evidence="3" id="KW-1185">Reference proteome</keyword>
<dbReference type="PROSITE" id="PS50801">
    <property type="entry name" value="STAS"/>
    <property type="match status" value="1"/>
</dbReference>
<evidence type="ECO:0000259" key="1">
    <source>
        <dbReference type="PROSITE" id="PS50801"/>
    </source>
</evidence>
<dbReference type="PANTHER" id="PTHR33495:SF6">
    <property type="entry name" value="ANTI-SIGMA FACTOR ANTAGONIST"/>
    <property type="match status" value="1"/>
</dbReference>
<proteinExistence type="predicted"/>
<dbReference type="InterPro" id="IPR036513">
    <property type="entry name" value="STAS_dom_sf"/>
</dbReference>
<dbReference type="Proteomes" id="UP000292507">
    <property type="component" value="Unassembled WGS sequence"/>
</dbReference>
<evidence type="ECO:0000313" key="2">
    <source>
        <dbReference type="EMBL" id="RZU30799.1"/>
    </source>
</evidence>
<dbReference type="Gene3D" id="3.30.750.24">
    <property type="entry name" value="STAS domain"/>
    <property type="match status" value="1"/>
</dbReference>
<dbReference type="OrthoDB" id="3827095at2"/>
<reference evidence="2 3" key="1">
    <citation type="submission" date="2019-02" db="EMBL/GenBank/DDBJ databases">
        <title>Sequencing the genomes of 1000 actinobacteria strains.</title>
        <authorList>
            <person name="Klenk H.-P."/>
        </authorList>
    </citation>
    <scope>NUCLEOTIDE SEQUENCE [LARGE SCALE GENOMIC DNA]</scope>
    <source>
        <strain evidence="2 3">DSM 44509</strain>
    </source>
</reference>
<dbReference type="RefSeq" id="WP_104527180.1">
    <property type="nucleotide sequence ID" value="NZ_POQT01000004.1"/>
</dbReference>
<dbReference type="GO" id="GO:0043856">
    <property type="term" value="F:anti-sigma factor antagonist activity"/>
    <property type="evidence" value="ECO:0007669"/>
    <property type="project" value="TreeGrafter"/>
</dbReference>
<dbReference type="Pfam" id="PF01740">
    <property type="entry name" value="STAS"/>
    <property type="match status" value="1"/>
</dbReference>
<dbReference type="AlphaFoldDB" id="A0A4Q7Y4M7"/>
<feature type="domain" description="STAS" evidence="1">
    <location>
        <begin position="16"/>
        <end position="116"/>
    </location>
</feature>
<dbReference type="EMBL" id="SHKV01000001">
    <property type="protein sequence ID" value="RZU30799.1"/>
    <property type="molecule type" value="Genomic_DNA"/>
</dbReference>
<organism evidence="2 3">
    <name type="scientific">Blastococcus saxobsidens</name>
    <dbReference type="NCBI Taxonomy" id="138336"/>
    <lineage>
        <taxon>Bacteria</taxon>
        <taxon>Bacillati</taxon>
        <taxon>Actinomycetota</taxon>
        <taxon>Actinomycetes</taxon>
        <taxon>Geodermatophilales</taxon>
        <taxon>Geodermatophilaceae</taxon>
        <taxon>Blastococcus</taxon>
    </lineage>
</organism>
<sequence length="123" mass="13615">MSVTQLETSVRHTDRDVAVIDLKGDVTAASEAALMDAYREASRDEPRGIALNFSDLDYMNSGGIGLLVTLLVRAKRAHQQVTAFGLSDHYRQIFELTRIDEVIGVHPDERHALDAARLGARVR</sequence>
<accession>A0A4Q7Y4M7</accession>